<dbReference type="Pfam" id="PF21948">
    <property type="entry name" value="LplA-B_cat"/>
    <property type="match status" value="1"/>
</dbReference>
<dbReference type="PROSITE" id="PS51733">
    <property type="entry name" value="BPL_LPL_CATALYTIC"/>
    <property type="match status" value="1"/>
</dbReference>
<protein>
    <submittedName>
        <fullName evidence="2">Biotin/lipoate A/B protein ligase family</fullName>
    </submittedName>
</protein>
<name>Q0QM18_9SYNE</name>
<proteinExistence type="predicted"/>
<dbReference type="GO" id="GO:0016874">
    <property type="term" value="F:ligase activity"/>
    <property type="evidence" value="ECO:0007669"/>
    <property type="project" value="UniProtKB-KW"/>
</dbReference>
<dbReference type="PANTHER" id="PTHR43679:SF2">
    <property type="entry name" value="OCTANOYL-[GCVH]:PROTEIN N-OCTANOYLTRANSFERASE"/>
    <property type="match status" value="1"/>
</dbReference>
<dbReference type="PANTHER" id="PTHR43679">
    <property type="entry name" value="OCTANOYLTRANSFERASE LIPM-RELATED"/>
    <property type="match status" value="1"/>
</dbReference>
<dbReference type="Gene3D" id="3.30.930.10">
    <property type="entry name" value="Bira Bifunctional Protein, Domain 2"/>
    <property type="match status" value="1"/>
</dbReference>
<evidence type="ECO:0000313" key="2">
    <source>
        <dbReference type="EMBL" id="ABB92243.1"/>
    </source>
</evidence>
<feature type="domain" description="BPL/LPL catalytic" evidence="1">
    <location>
        <begin position="32"/>
        <end position="218"/>
    </location>
</feature>
<keyword evidence="2" id="KW-0436">Ligase</keyword>
<dbReference type="EMBL" id="DQ284920">
    <property type="protein sequence ID" value="ABB92243.1"/>
    <property type="molecule type" value="Genomic_DNA"/>
</dbReference>
<dbReference type="InterPro" id="IPR050664">
    <property type="entry name" value="Octanoyltrans_LipM/LipL"/>
</dbReference>
<dbReference type="SUPFAM" id="SSF55681">
    <property type="entry name" value="Class II aaRS and biotin synthetases"/>
    <property type="match status" value="1"/>
</dbReference>
<dbReference type="InterPro" id="IPR004143">
    <property type="entry name" value="BPL_LPL_catalytic"/>
</dbReference>
<accession>Q0QM18</accession>
<sequence length="254" mass="28259">MPTAGQPGRIIPSLCSNGRTQMGIDALLLQQAAASPVLRFYRWEGAWLSLGRHQHRWPRHWNRLQTDGLLKLVRRPSGGQAVLHAGGLTYALIWPNAPRKRREAYRQACQWLINGFATLGLPLRFGDAPTGRDDPNCFARSTAADLVDCYGVKRIGSAQRWQRGHLLQHGEILLDPPNSLWQEVFGTEAPKAAPSTIRREPLETHLQAAMASTWPGVIWEERPLSGAELQLVECSLEQFSLADSSEEIGMDATI</sequence>
<organism evidence="2">
    <name type="scientific">uncultured marine type-A Synechococcus 5B2</name>
    <dbReference type="NCBI Taxonomy" id="359140"/>
    <lineage>
        <taxon>Bacteria</taxon>
        <taxon>Bacillati</taxon>
        <taxon>Cyanobacteriota</taxon>
        <taxon>Cyanophyceae</taxon>
        <taxon>Synechococcales</taxon>
        <taxon>Synechococcaceae</taxon>
        <taxon>Synechococcus</taxon>
        <taxon>environmental samples</taxon>
    </lineage>
</organism>
<dbReference type="CDD" id="cd16443">
    <property type="entry name" value="LplA"/>
    <property type="match status" value="1"/>
</dbReference>
<evidence type="ECO:0000259" key="1">
    <source>
        <dbReference type="PROSITE" id="PS51733"/>
    </source>
</evidence>
<dbReference type="AlphaFoldDB" id="Q0QM18"/>
<reference evidence="2" key="1">
    <citation type="journal article" date="2006" name="Mar. Ecol. Prog. Ser.">
        <title>Gene diversity and organization in rbcL-containing genome fragments from uncultivated Synechococcus in the Gulf of Mexico.</title>
        <authorList>
            <person name="John D.E."/>
            <person name="Wawrik B."/>
            <person name="Tabita F.R."/>
            <person name="Paul J.H."/>
        </authorList>
    </citation>
    <scope>NUCLEOTIDE SEQUENCE</scope>
</reference>
<dbReference type="InterPro" id="IPR045864">
    <property type="entry name" value="aa-tRNA-synth_II/BPL/LPL"/>
</dbReference>